<dbReference type="EMBL" id="KB320797">
    <property type="protein sequence ID" value="ELW62937.1"/>
    <property type="molecule type" value="Genomic_DNA"/>
</dbReference>
<dbReference type="Proteomes" id="UP000011518">
    <property type="component" value="Unassembled WGS sequence"/>
</dbReference>
<organism evidence="2 3">
    <name type="scientific">Tupaia chinensis</name>
    <name type="common">Chinese tree shrew</name>
    <name type="synonym">Tupaia belangeri chinensis</name>
    <dbReference type="NCBI Taxonomy" id="246437"/>
    <lineage>
        <taxon>Eukaryota</taxon>
        <taxon>Metazoa</taxon>
        <taxon>Chordata</taxon>
        <taxon>Craniata</taxon>
        <taxon>Vertebrata</taxon>
        <taxon>Euteleostomi</taxon>
        <taxon>Mammalia</taxon>
        <taxon>Eutheria</taxon>
        <taxon>Euarchontoglires</taxon>
        <taxon>Scandentia</taxon>
        <taxon>Tupaiidae</taxon>
        <taxon>Tupaia</taxon>
    </lineage>
</organism>
<dbReference type="eggNOG" id="KOG0202">
    <property type="taxonomic scope" value="Eukaryota"/>
</dbReference>
<sequence>MAEGPFSKFLQKLAFWDAGPQYQALERGEVDDLVDSIPPKLSRRALEGPAGDLVLTGPPAWGQDLGSRPPTVPSHATSHK</sequence>
<keyword evidence="3" id="KW-1185">Reference proteome</keyword>
<proteinExistence type="predicted"/>
<name>L9KP43_TUPCH</name>
<reference evidence="3" key="1">
    <citation type="submission" date="2012-07" db="EMBL/GenBank/DDBJ databases">
        <title>Genome of the Chinese tree shrew, a rising model animal genetically related to primates.</title>
        <authorList>
            <person name="Zhang G."/>
            <person name="Fan Y."/>
            <person name="Yao Y."/>
            <person name="Huang Z."/>
        </authorList>
    </citation>
    <scope>NUCLEOTIDE SEQUENCE [LARGE SCALE GENOMIC DNA]</scope>
</reference>
<accession>L9KP43</accession>
<reference evidence="3" key="2">
    <citation type="journal article" date="2013" name="Nat. Commun.">
        <title>Genome of the Chinese tree shrew.</title>
        <authorList>
            <person name="Fan Y."/>
            <person name="Huang Z.Y."/>
            <person name="Cao C.C."/>
            <person name="Chen C.S."/>
            <person name="Chen Y.X."/>
            <person name="Fan D.D."/>
            <person name="He J."/>
            <person name="Hou H.L."/>
            <person name="Hu L."/>
            <person name="Hu X.T."/>
            <person name="Jiang X.T."/>
            <person name="Lai R."/>
            <person name="Lang Y.S."/>
            <person name="Liang B."/>
            <person name="Liao S.G."/>
            <person name="Mu D."/>
            <person name="Ma Y.Y."/>
            <person name="Niu Y.Y."/>
            <person name="Sun X.Q."/>
            <person name="Xia J.Q."/>
            <person name="Xiao J."/>
            <person name="Xiong Z.Q."/>
            <person name="Xu L."/>
            <person name="Yang L."/>
            <person name="Zhang Y."/>
            <person name="Zhao W."/>
            <person name="Zhao X.D."/>
            <person name="Zheng Y.T."/>
            <person name="Zhou J.M."/>
            <person name="Zhu Y.B."/>
            <person name="Zhang G.J."/>
            <person name="Wang J."/>
            <person name="Yao Y.G."/>
        </authorList>
    </citation>
    <scope>NUCLEOTIDE SEQUENCE [LARGE SCALE GENOMIC DNA]</scope>
</reference>
<evidence type="ECO:0000256" key="1">
    <source>
        <dbReference type="SAM" id="MobiDB-lite"/>
    </source>
</evidence>
<protein>
    <submittedName>
        <fullName evidence="2">Uncharacterized protein</fullName>
    </submittedName>
</protein>
<evidence type="ECO:0000313" key="3">
    <source>
        <dbReference type="Proteomes" id="UP000011518"/>
    </source>
</evidence>
<gene>
    <name evidence="2" type="ORF">TREES_T100001638</name>
</gene>
<dbReference type="AlphaFoldDB" id="L9KP43"/>
<dbReference type="InParanoid" id="L9KP43"/>
<evidence type="ECO:0000313" key="2">
    <source>
        <dbReference type="EMBL" id="ELW62937.1"/>
    </source>
</evidence>
<feature type="region of interest" description="Disordered" evidence="1">
    <location>
        <begin position="42"/>
        <end position="80"/>
    </location>
</feature>